<dbReference type="AlphaFoldDB" id="A0A119CWW9"/>
<keyword evidence="2" id="KW-0560">Oxidoreductase</keyword>
<evidence type="ECO:0000259" key="1">
    <source>
        <dbReference type="Pfam" id="PF21168"/>
    </source>
</evidence>
<keyword evidence="2" id="KW-0223">Dioxygenase</keyword>
<dbReference type="CDD" id="cd06153">
    <property type="entry name" value="YjgF_YER057c_UK114_like_5"/>
    <property type="match status" value="1"/>
</dbReference>
<feature type="domain" description="Chorismatase FkbO/Hyg5-like N-terminal" evidence="1">
    <location>
        <begin position="63"/>
        <end position="193"/>
    </location>
</feature>
<dbReference type="PATRIC" id="fig|36861.3.peg.288"/>
<dbReference type="RefSeq" id="WP_059752229.1">
    <property type="nucleotide sequence ID" value="NZ_LDUG01000016.1"/>
</dbReference>
<sequence length="360" mass="38629">MMPAEAILRLEVLPASQLSRLAGQDSVLGGACFSHPARPLDAGELPFLAVDMSLPAEEEAICEVWHSPEPLESGQHGPIRYRQGETLLFGCVSLDEAAGGAAHDARAPLQATTEAAYQAIFELLEARGYHTVLRFWNYFPAINRESHTMERYRQFNIGRQDAFLAHGRSVIDKVPAACALGSAGGGLHIAFLAARANVVGVENPRQLSAYHYPSQYGPRSPTFSRAGLVRLGGRDMLFISGTASIVGHQTLHHGDVAAQTRECLHNITAIVAEANRQAPGADFRLDQLAYKVYVRHAENLATVRREVAQFIGAPVSAVFLQADVCRADLMVEIEASGGHAIGSGQAGNSVGNVPCFSTVP</sequence>
<organism evidence="2 3">
    <name type="scientific">Thiobacillus denitrificans</name>
    <dbReference type="NCBI Taxonomy" id="36861"/>
    <lineage>
        <taxon>Bacteria</taxon>
        <taxon>Pseudomonadati</taxon>
        <taxon>Pseudomonadota</taxon>
        <taxon>Betaproteobacteria</taxon>
        <taxon>Nitrosomonadales</taxon>
        <taxon>Thiobacillaceae</taxon>
        <taxon>Thiobacillus</taxon>
    </lineage>
</organism>
<dbReference type="OrthoDB" id="1114505at2"/>
<gene>
    <name evidence="2" type="ORF">ABW22_04180</name>
</gene>
<dbReference type="Pfam" id="PF21168">
    <property type="entry name" value="FkbO_Hyg5-like_N"/>
    <property type="match status" value="1"/>
</dbReference>
<evidence type="ECO:0000313" key="2">
    <source>
        <dbReference type="EMBL" id="KVW97306.1"/>
    </source>
</evidence>
<dbReference type="Proteomes" id="UP000064243">
    <property type="component" value="Unassembled WGS sequence"/>
</dbReference>
<dbReference type="Gene3D" id="3.30.1330.40">
    <property type="entry name" value="RutC-like"/>
    <property type="match status" value="1"/>
</dbReference>
<proteinExistence type="predicted"/>
<dbReference type="SUPFAM" id="SSF55298">
    <property type="entry name" value="YjgF-like"/>
    <property type="match status" value="1"/>
</dbReference>
<reference evidence="2 3" key="1">
    <citation type="journal article" date="2015" name="Appl. Environ. Microbiol.">
        <title>Aerobic and Anaerobic Thiosulfate Oxidation by a Cold-Adapted, Subglacial Chemoautotroph.</title>
        <authorList>
            <person name="Harrold Z.R."/>
            <person name="Skidmore M.L."/>
            <person name="Hamilton T.L."/>
            <person name="Desch L."/>
            <person name="Amada K."/>
            <person name="van Gelder W."/>
            <person name="Glover K."/>
            <person name="Roden E.E."/>
            <person name="Boyd E.S."/>
        </authorList>
    </citation>
    <scope>NUCLEOTIDE SEQUENCE [LARGE SCALE GENOMIC DNA]</scope>
    <source>
        <strain evidence="2 3">RG</strain>
    </source>
</reference>
<dbReference type="EMBL" id="LDUG01000016">
    <property type="protein sequence ID" value="KVW97306.1"/>
    <property type="molecule type" value="Genomic_DNA"/>
</dbReference>
<name>A0A119CWW9_THIDE</name>
<protein>
    <submittedName>
        <fullName evidence="2">Dioxygenase</fullName>
    </submittedName>
</protein>
<evidence type="ECO:0000313" key="3">
    <source>
        <dbReference type="Proteomes" id="UP000064243"/>
    </source>
</evidence>
<dbReference type="InterPro" id="IPR049368">
    <property type="entry name" value="FkbO_Hyg5-like_N"/>
</dbReference>
<dbReference type="InterPro" id="IPR035959">
    <property type="entry name" value="RutC-like_sf"/>
</dbReference>
<comment type="caution">
    <text evidence="2">The sequence shown here is derived from an EMBL/GenBank/DDBJ whole genome shotgun (WGS) entry which is preliminary data.</text>
</comment>
<keyword evidence="3" id="KW-1185">Reference proteome</keyword>
<accession>A0A119CWW9</accession>
<dbReference type="GO" id="GO:0051213">
    <property type="term" value="F:dioxygenase activity"/>
    <property type="evidence" value="ECO:0007669"/>
    <property type="project" value="UniProtKB-KW"/>
</dbReference>